<keyword evidence="11 12" id="KW-0275">Fatty acid biosynthesis</keyword>
<comment type="domain">
    <text evidence="12">The histidine box domains are involved in binding the catalytic metal ions.</text>
</comment>
<comment type="similarity">
    <text evidence="2 12">Belongs to the fatty acid desaturase type 1 family.</text>
</comment>
<feature type="transmembrane region" description="Helical" evidence="14">
    <location>
        <begin position="181"/>
        <end position="198"/>
    </location>
</feature>
<organism evidence="16">
    <name type="scientific">Cacopsylla melanoneura</name>
    <dbReference type="NCBI Taxonomy" id="428564"/>
    <lineage>
        <taxon>Eukaryota</taxon>
        <taxon>Metazoa</taxon>
        <taxon>Ecdysozoa</taxon>
        <taxon>Arthropoda</taxon>
        <taxon>Hexapoda</taxon>
        <taxon>Insecta</taxon>
        <taxon>Pterygota</taxon>
        <taxon>Neoptera</taxon>
        <taxon>Paraneoptera</taxon>
        <taxon>Hemiptera</taxon>
        <taxon>Sternorrhyncha</taxon>
        <taxon>Psylloidea</taxon>
        <taxon>Psyllidae</taxon>
        <taxon>Psyllinae</taxon>
        <taxon>Cacopsylla</taxon>
    </lineage>
</organism>
<comment type="cofactor">
    <cofactor evidence="12">
        <name>Fe(2+)</name>
        <dbReference type="ChEBI" id="CHEBI:29033"/>
    </cofactor>
</comment>
<keyword evidence="8" id="KW-0408">Iron</keyword>
<evidence type="ECO:0000256" key="3">
    <source>
        <dbReference type="ARBA" id="ARBA00022516"/>
    </source>
</evidence>
<dbReference type="AlphaFoldDB" id="A0A8D8SX94"/>
<dbReference type="InterPro" id="IPR015876">
    <property type="entry name" value="Acyl-CoA_DS"/>
</dbReference>
<evidence type="ECO:0000256" key="4">
    <source>
        <dbReference type="ARBA" id="ARBA00022692"/>
    </source>
</evidence>
<name>A0A8D8SX94_9HEMI</name>
<feature type="transmembrane region" description="Helical" evidence="14">
    <location>
        <begin position="30"/>
        <end position="53"/>
    </location>
</feature>
<evidence type="ECO:0000256" key="9">
    <source>
        <dbReference type="ARBA" id="ARBA00023098"/>
    </source>
</evidence>
<keyword evidence="4 12" id="KW-0812">Transmembrane</keyword>
<protein>
    <submittedName>
        <fullName evidence="16">Acyl-CoA desaturase</fullName>
    </submittedName>
</protein>
<feature type="transmembrane region" description="Helical" evidence="14">
    <location>
        <begin position="65"/>
        <end position="84"/>
    </location>
</feature>
<proteinExistence type="inferred from homology"/>
<dbReference type="PANTHER" id="PTHR11351">
    <property type="entry name" value="ACYL-COA DESATURASE"/>
    <property type="match status" value="1"/>
</dbReference>
<keyword evidence="3 12" id="KW-0444">Lipid biosynthesis</keyword>
<dbReference type="GO" id="GO:0006636">
    <property type="term" value="P:unsaturated fatty acid biosynthetic process"/>
    <property type="evidence" value="ECO:0007669"/>
    <property type="project" value="TreeGrafter"/>
</dbReference>
<dbReference type="EMBL" id="HBUF01242851">
    <property type="protein sequence ID" value="CAG6677543.1"/>
    <property type="molecule type" value="Transcribed_RNA"/>
</dbReference>
<keyword evidence="9" id="KW-0443">Lipid metabolism</keyword>
<evidence type="ECO:0000313" key="16">
    <source>
        <dbReference type="EMBL" id="CAG6677544.1"/>
    </source>
</evidence>
<evidence type="ECO:0000256" key="11">
    <source>
        <dbReference type="ARBA" id="ARBA00023160"/>
    </source>
</evidence>
<dbReference type="Pfam" id="PF00487">
    <property type="entry name" value="FA_desaturase"/>
    <property type="match status" value="1"/>
</dbReference>
<keyword evidence="7 12" id="KW-0560">Oxidoreductase</keyword>
<evidence type="ECO:0000256" key="7">
    <source>
        <dbReference type="ARBA" id="ARBA00023002"/>
    </source>
</evidence>
<keyword evidence="6 14" id="KW-1133">Transmembrane helix</keyword>
<dbReference type="GO" id="GO:0005506">
    <property type="term" value="F:iron ion binding"/>
    <property type="evidence" value="ECO:0007669"/>
    <property type="project" value="TreeGrafter"/>
</dbReference>
<feature type="transmembrane region" description="Helical" evidence="14">
    <location>
        <begin position="204"/>
        <end position="225"/>
    </location>
</feature>
<evidence type="ECO:0000256" key="2">
    <source>
        <dbReference type="ARBA" id="ARBA00009295"/>
    </source>
</evidence>
<feature type="compositionally biased region" description="Basic and acidic residues" evidence="13">
    <location>
        <begin position="324"/>
        <end position="341"/>
    </location>
</feature>
<dbReference type="EMBL" id="HBUF01242852">
    <property type="protein sequence ID" value="CAG6677544.1"/>
    <property type="molecule type" value="Transcribed_RNA"/>
</dbReference>
<evidence type="ECO:0000256" key="14">
    <source>
        <dbReference type="SAM" id="Phobius"/>
    </source>
</evidence>
<evidence type="ECO:0000256" key="8">
    <source>
        <dbReference type="ARBA" id="ARBA00023004"/>
    </source>
</evidence>
<evidence type="ECO:0000259" key="15">
    <source>
        <dbReference type="Pfam" id="PF00487"/>
    </source>
</evidence>
<evidence type="ECO:0000256" key="13">
    <source>
        <dbReference type="SAM" id="MobiDB-lite"/>
    </source>
</evidence>
<dbReference type="PRINTS" id="PR00075">
    <property type="entry name" value="FACDDSATRASE"/>
</dbReference>
<keyword evidence="5" id="KW-0276">Fatty acid metabolism</keyword>
<dbReference type="GO" id="GO:0004768">
    <property type="term" value="F:stearoyl-CoA 9-desaturase activity"/>
    <property type="evidence" value="ECO:0007669"/>
    <property type="project" value="TreeGrafter"/>
</dbReference>
<evidence type="ECO:0000256" key="10">
    <source>
        <dbReference type="ARBA" id="ARBA00023136"/>
    </source>
</evidence>
<evidence type="ECO:0000256" key="6">
    <source>
        <dbReference type="ARBA" id="ARBA00022989"/>
    </source>
</evidence>
<reference evidence="16" key="1">
    <citation type="submission" date="2021-05" db="EMBL/GenBank/DDBJ databases">
        <authorList>
            <person name="Alioto T."/>
            <person name="Alioto T."/>
            <person name="Gomez Garrido J."/>
        </authorList>
    </citation>
    <scope>NUCLEOTIDE SEQUENCE</scope>
</reference>
<feature type="domain" description="Fatty acid desaturase" evidence="15">
    <location>
        <begin position="63"/>
        <end position="266"/>
    </location>
</feature>
<dbReference type="GO" id="GO:0005789">
    <property type="term" value="C:endoplasmic reticulum membrane"/>
    <property type="evidence" value="ECO:0007669"/>
    <property type="project" value="TreeGrafter"/>
</dbReference>
<keyword evidence="10 14" id="KW-0472">Membrane</keyword>
<evidence type="ECO:0000256" key="5">
    <source>
        <dbReference type="ARBA" id="ARBA00022832"/>
    </source>
</evidence>
<evidence type="ECO:0000256" key="12">
    <source>
        <dbReference type="RuleBase" id="RU000581"/>
    </source>
</evidence>
<accession>A0A8D8SX94</accession>
<dbReference type="PANTHER" id="PTHR11351:SF92">
    <property type="entry name" value="ACYL-COA DESATURASE 2-LIKE PROTEIN"/>
    <property type="match status" value="1"/>
</dbReference>
<dbReference type="InterPro" id="IPR005804">
    <property type="entry name" value="FA_desaturase_dom"/>
</dbReference>
<feature type="region of interest" description="Disordered" evidence="13">
    <location>
        <begin position="318"/>
        <end position="341"/>
    </location>
</feature>
<comment type="subcellular location">
    <subcellularLocation>
        <location evidence="1">Membrane</location>
        <topology evidence="1">Multi-pass membrane protein</topology>
    </subcellularLocation>
</comment>
<evidence type="ECO:0000256" key="1">
    <source>
        <dbReference type="ARBA" id="ARBA00004141"/>
    </source>
</evidence>
<dbReference type="CDD" id="cd03505">
    <property type="entry name" value="Delta9-FADS-like"/>
    <property type="match status" value="1"/>
</dbReference>
<sequence length="368" mass="42469">MAPKAITPELNITKGQLYKPGNKKSYKLDIVWFNVIGFAVMHAAALYGVFLLLTGHVSIPHFLNVFIAMYFSVFGTTMGAHRLFTHKCYKANKAVRAILLVGFTMAGQNCLWVWVRDHRQHHKYSDTDGDPHNASRGFFFSHIGWLMVRKQPEVIALGKLIDMSDLDADPMVMFQKRYYKTLFIIFSMIVPMLFPYFVLKETLWMAFLISFVTRITITLNGTWLVNSATHIYGNRPFTKDMLPTENEFVSFIGTGEGWHNYHHTFPWDYKAAELGRHYNGAALAIEFCARQGWAWDLKSASRAMVKYRATKRGDGTHAQYGWDLSDKNNNEHKTEEEDYETLKKEAEAEYIGDDNDIKEDIKEVFKCH</sequence>